<feature type="transmembrane region" description="Helical" evidence="2">
    <location>
        <begin position="147"/>
        <end position="169"/>
    </location>
</feature>
<evidence type="ECO:0000313" key="4">
    <source>
        <dbReference type="Proteomes" id="UP000250241"/>
    </source>
</evidence>
<dbReference type="InterPro" id="IPR045931">
    <property type="entry name" value="DUF6350"/>
</dbReference>
<dbReference type="AlphaFoldDB" id="A0A2Z5QXW8"/>
<dbReference type="GeneID" id="93861423"/>
<dbReference type="KEGG" id="raj:RA11412_1008"/>
<feature type="compositionally biased region" description="Basic residues" evidence="1">
    <location>
        <begin position="587"/>
        <end position="598"/>
    </location>
</feature>
<feature type="transmembrane region" description="Helical" evidence="2">
    <location>
        <begin position="21"/>
        <end position="43"/>
    </location>
</feature>
<name>A0A2Z5QXW8_9MICC</name>
<keyword evidence="2" id="KW-0472">Membrane</keyword>
<feature type="compositionally biased region" description="Basic and acidic residues" evidence="1">
    <location>
        <begin position="454"/>
        <end position="472"/>
    </location>
</feature>
<accession>A0A2Z5QXW8</accession>
<keyword evidence="2" id="KW-1133">Transmembrane helix</keyword>
<feature type="transmembrane region" description="Helical" evidence="2">
    <location>
        <begin position="86"/>
        <end position="106"/>
    </location>
</feature>
<organism evidence="3 4">
    <name type="scientific">Rothia aeria</name>
    <dbReference type="NCBI Taxonomy" id="172042"/>
    <lineage>
        <taxon>Bacteria</taxon>
        <taxon>Bacillati</taxon>
        <taxon>Actinomycetota</taxon>
        <taxon>Actinomycetes</taxon>
        <taxon>Micrococcales</taxon>
        <taxon>Micrococcaceae</taxon>
        <taxon>Rothia</taxon>
    </lineage>
</organism>
<gene>
    <name evidence="3" type="ORF">RA11412_1008</name>
</gene>
<sequence>MKSFSPFSRYSVPMPLWMQGAVEMLITALISFGAVFVLLLAVWLNNGFDSVDIAALSRLSVHLWLLIHGVPLHLSQAFGPAAPHGLMTFIPLGLSIAPVLLCFRAGRRLARASYEGEFFIPVGAGAATYSLLSAGAFAYASAEHNPLSLLAAALIPLGFVLTGLIWGGYYEARSLARMVGVDTAEQISRMSQYSRWAGSYAWAVVRASAVAVVAFVAGGALLLFASIMVNWARIVSIYQSLHAGAVGDFAVTMLQLGYIPNMVMHSMAWSTGSGLSFGAGTNVGLAHSTVQALPLFPSVGAIPQNLGLIGYGALIVPVGAGFLAGLWFLREGEDHFDEWVALKIRVRALSLPVSAIGLGVLVGVFTGFVSFILGWLSSGSLGAGPFTEIGPHPAKFAMYTMILVGAGTAAGNMISRLFVSDSSRELSRFADEKPAVSERVNAYFGFGAHKTRDVARQDSATDSHEPRADNPRPKTRRSWALFGDESDTASRPSANDEPATGGQPAGKAASTDEEVPEQESKAAATVEDAVAEPSAEPKKKLFEVDYSAHDAAETTEVIEPVRDEEAGESGDQNHPHSSPMAAMNRILGRHKDKGHHKS</sequence>
<dbReference type="Pfam" id="PF19877">
    <property type="entry name" value="DUF6350"/>
    <property type="match status" value="1"/>
</dbReference>
<evidence type="ECO:0000313" key="3">
    <source>
        <dbReference type="EMBL" id="BAV87307.1"/>
    </source>
</evidence>
<feature type="transmembrane region" description="Helical" evidence="2">
    <location>
        <begin position="308"/>
        <end position="329"/>
    </location>
</feature>
<evidence type="ECO:0000256" key="2">
    <source>
        <dbReference type="SAM" id="Phobius"/>
    </source>
</evidence>
<dbReference type="Proteomes" id="UP000250241">
    <property type="component" value="Chromosome"/>
</dbReference>
<feature type="transmembrane region" description="Helical" evidence="2">
    <location>
        <begin position="118"/>
        <end position="140"/>
    </location>
</feature>
<keyword evidence="4" id="KW-1185">Reference proteome</keyword>
<feature type="transmembrane region" description="Helical" evidence="2">
    <location>
        <begin position="349"/>
        <end position="376"/>
    </location>
</feature>
<dbReference type="RefSeq" id="WP_128087507.1">
    <property type="nucleotide sequence ID" value="NZ_CBDEQU010000031.1"/>
</dbReference>
<feature type="transmembrane region" description="Helical" evidence="2">
    <location>
        <begin position="396"/>
        <end position="419"/>
    </location>
</feature>
<keyword evidence="2" id="KW-0812">Transmembrane</keyword>
<protein>
    <submittedName>
        <fullName evidence="3">Possible membrane protein</fullName>
    </submittedName>
</protein>
<feature type="transmembrane region" description="Helical" evidence="2">
    <location>
        <begin position="200"/>
        <end position="229"/>
    </location>
</feature>
<evidence type="ECO:0000256" key="1">
    <source>
        <dbReference type="SAM" id="MobiDB-lite"/>
    </source>
</evidence>
<feature type="region of interest" description="Disordered" evidence="1">
    <location>
        <begin position="454"/>
        <end position="598"/>
    </location>
</feature>
<proteinExistence type="predicted"/>
<reference evidence="3 4" key="1">
    <citation type="submission" date="2016-10" db="EMBL/GenBank/DDBJ databases">
        <title>Genome sequence of Rothia aeria strain JCM11412.</title>
        <authorList>
            <person name="Nambu T."/>
        </authorList>
    </citation>
    <scope>NUCLEOTIDE SEQUENCE [LARGE SCALE GENOMIC DNA]</scope>
    <source>
        <strain evidence="3 4">JCM 11412</strain>
    </source>
</reference>
<dbReference type="EMBL" id="AP017895">
    <property type="protein sequence ID" value="BAV87307.1"/>
    <property type="molecule type" value="Genomic_DNA"/>
</dbReference>
<feature type="compositionally biased region" description="Basic and acidic residues" evidence="1">
    <location>
        <begin position="535"/>
        <end position="552"/>
    </location>
</feature>